<dbReference type="AlphaFoldDB" id="A0A0C2JDX4"/>
<feature type="domain" description="BRCT" evidence="1">
    <location>
        <begin position="54"/>
        <end position="135"/>
    </location>
</feature>
<dbReference type="Pfam" id="PF16589">
    <property type="entry name" value="BRCT_2"/>
    <property type="match status" value="1"/>
</dbReference>
<dbReference type="EMBL" id="JWZT01003185">
    <property type="protein sequence ID" value="KII67433.1"/>
    <property type="molecule type" value="Genomic_DNA"/>
</dbReference>
<reference evidence="2 3" key="1">
    <citation type="journal article" date="2014" name="Genome Biol. Evol.">
        <title>The genome of the myxosporean Thelohanellus kitauei shows adaptations to nutrient acquisition within its fish host.</title>
        <authorList>
            <person name="Yang Y."/>
            <person name="Xiong J."/>
            <person name="Zhou Z."/>
            <person name="Huo F."/>
            <person name="Miao W."/>
            <person name="Ran C."/>
            <person name="Liu Y."/>
            <person name="Zhang J."/>
            <person name="Feng J."/>
            <person name="Wang M."/>
            <person name="Wang M."/>
            <person name="Wang L."/>
            <person name="Yao B."/>
        </authorList>
    </citation>
    <scope>NUCLEOTIDE SEQUENCE [LARGE SCALE GENOMIC DNA]</scope>
    <source>
        <strain evidence="2">Wuqing</strain>
    </source>
</reference>
<dbReference type="OrthoDB" id="2384350at2759"/>
<sequence>MKIKHLGGTVIESYSKEGIDESYKCKQWIDFDKFLIAGTPNSEPNIVRDSYKSGPKNILNGYTFILVGDFEKSTIKKNEITSLITANGGTLGGKIENSKMYEHPNTIIISDDSKSSIPNSESIKTYNTAWLVDCVTHLKIKLK</sequence>
<dbReference type="Proteomes" id="UP000031668">
    <property type="component" value="Unassembled WGS sequence"/>
</dbReference>
<comment type="caution">
    <text evidence="2">The sequence shown here is derived from an EMBL/GenBank/DDBJ whole genome shotgun (WGS) entry which is preliminary data.</text>
</comment>
<gene>
    <name evidence="2" type="ORF">RF11_07818</name>
</gene>
<dbReference type="SUPFAM" id="SSF52113">
    <property type="entry name" value="BRCT domain"/>
    <property type="match status" value="1"/>
</dbReference>
<evidence type="ECO:0000259" key="1">
    <source>
        <dbReference type="PROSITE" id="PS50172"/>
    </source>
</evidence>
<keyword evidence="3" id="KW-1185">Reference proteome</keyword>
<name>A0A0C2JDX4_THEKT</name>
<dbReference type="PROSITE" id="PS50172">
    <property type="entry name" value="BRCT"/>
    <property type="match status" value="1"/>
</dbReference>
<dbReference type="Gene3D" id="3.40.50.10190">
    <property type="entry name" value="BRCT domain"/>
    <property type="match status" value="1"/>
</dbReference>
<evidence type="ECO:0000313" key="3">
    <source>
        <dbReference type="Proteomes" id="UP000031668"/>
    </source>
</evidence>
<evidence type="ECO:0000313" key="2">
    <source>
        <dbReference type="EMBL" id="KII67433.1"/>
    </source>
</evidence>
<dbReference type="InterPro" id="IPR036420">
    <property type="entry name" value="BRCT_dom_sf"/>
</dbReference>
<organism evidence="2 3">
    <name type="scientific">Thelohanellus kitauei</name>
    <name type="common">Myxosporean</name>
    <dbReference type="NCBI Taxonomy" id="669202"/>
    <lineage>
        <taxon>Eukaryota</taxon>
        <taxon>Metazoa</taxon>
        <taxon>Cnidaria</taxon>
        <taxon>Myxozoa</taxon>
        <taxon>Myxosporea</taxon>
        <taxon>Bivalvulida</taxon>
        <taxon>Platysporina</taxon>
        <taxon>Myxobolidae</taxon>
        <taxon>Thelohanellus</taxon>
    </lineage>
</organism>
<protein>
    <recommendedName>
        <fullName evidence="1">BRCT domain-containing protein</fullName>
    </recommendedName>
</protein>
<proteinExistence type="predicted"/>
<accession>A0A0C2JDX4</accession>
<dbReference type="InterPro" id="IPR001357">
    <property type="entry name" value="BRCT_dom"/>
</dbReference>